<comment type="caution">
    <text evidence="2">The sequence shown here is derived from an EMBL/GenBank/DDBJ whole genome shotgun (WGS) entry which is preliminary data.</text>
</comment>
<evidence type="ECO:0000313" key="2">
    <source>
        <dbReference type="EMBL" id="OTF74800.1"/>
    </source>
</evidence>
<keyword evidence="3" id="KW-1185">Reference proteome</keyword>
<reference evidence="2 3" key="1">
    <citation type="submission" date="2017-03" db="EMBL/GenBank/DDBJ databases">
        <title>Genome Survey of Euroglyphus maynei.</title>
        <authorList>
            <person name="Arlian L.G."/>
            <person name="Morgan M.S."/>
            <person name="Rider S.D."/>
        </authorList>
    </citation>
    <scope>NUCLEOTIDE SEQUENCE [LARGE SCALE GENOMIC DNA]</scope>
    <source>
        <strain evidence="2">Arlian Lab</strain>
        <tissue evidence="2">Whole body</tissue>
    </source>
</reference>
<dbReference type="EMBL" id="MUJZ01045196">
    <property type="protein sequence ID" value="OTF74800.1"/>
    <property type="molecule type" value="Genomic_DNA"/>
</dbReference>
<feature type="region of interest" description="Disordered" evidence="1">
    <location>
        <begin position="1"/>
        <end position="20"/>
    </location>
</feature>
<sequence length="246" mass="28425">MERLIELERKSTDPSRFNNRGGALLQMERDRKMYSKKLPKLEKEIRTLITLIETENNLPFKMYGMDIDKYFEMNWEQIKDCKTIPIASKNSKTQNTIGSAKKITANVLSNKKSNRIPFSPRSVNKRDSDDQPPSEKIAKRNIYDDLGKVVDESEKIFQMGIQINSTMIDVENNLPHMNLQTPLSTATLSSRKRENRRRSKSVDFTRNRFKNNIPILMNSNASSGYSSSSNNMTNVRTVQRRAPFLP</sequence>
<feature type="region of interest" description="Disordered" evidence="1">
    <location>
        <begin position="220"/>
        <end position="246"/>
    </location>
</feature>
<feature type="compositionally biased region" description="Basic and acidic residues" evidence="1">
    <location>
        <begin position="1"/>
        <end position="13"/>
    </location>
</feature>
<dbReference type="AlphaFoldDB" id="A0A1Y3B1X5"/>
<accession>A0A1Y3B1X5</accession>
<proteinExistence type="predicted"/>
<dbReference type="Pfam" id="PF03999">
    <property type="entry name" value="MAP65_ASE1"/>
    <property type="match status" value="1"/>
</dbReference>
<dbReference type="Gene3D" id="1.20.58.1520">
    <property type="match status" value="1"/>
</dbReference>
<feature type="region of interest" description="Disordered" evidence="1">
    <location>
        <begin position="111"/>
        <end position="136"/>
    </location>
</feature>
<protein>
    <submittedName>
        <fullName evidence="2">Uncharacterized protein</fullName>
    </submittedName>
</protein>
<feature type="compositionally biased region" description="Low complexity" evidence="1">
    <location>
        <begin position="220"/>
        <end position="231"/>
    </location>
</feature>
<evidence type="ECO:0000256" key="1">
    <source>
        <dbReference type="SAM" id="MobiDB-lite"/>
    </source>
</evidence>
<gene>
    <name evidence="2" type="ORF">BLA29_007922</name>
</gene>
<evidence type="ECO:0000313" key="3">
    <source>
        <dbReference type="Proteomes" id="UP000194236"/>
    </source>
</evidence>
<organism evidence="2 3">
    <name type="scientific">Euroglyphus maynei</name>
    <name type="common">Mayne's house dust mite</name>
    <dbReference type="NCBI Taxonomy" id="6958"/>
    <lineage>
        <taxon>Eukaryota</taxon>
        <taxon>Metazoa</taxon>
        <taxon>Ecdysozoa</taxon>
        <taxon>Arthropoda</taxon>
        <taxon>Chelicerata</taxon>
        <taxon>Arachnida</taxon>
        <taxon>Acari</taxon>
        <taxon>Acariformes</taxon>
        <taxon>Sarcoptiformes</taxon>
        <taxon>Astigmata</taxon>
        <taxon>Psoroptidia</taxon>
        <taxon>Analgoidea</taxon>
        <taxon>Pyroglyphidae</taxon>
        <taxon>Pyroglyphinae</taxon>
        <taxon>Euroglyphus</taxon>
    </lineage>
</organism>
<name>A0A1Y3B1X5_EURMA</name>
<dbReference type="OrthoDB" id="642895at2759"/>
<dbReference type="Proteomes" id="UP000194236">
    <property type="component" value="Unassembled WGS sequence"/>
</dbReference>